<evidence type="ECO:0000256" key="1">
    <source>
        <dbReference type="ARBA" id="ARBA00004429"/>
    </source>
</evidence>
<gene>
    <name evidence="9" type="ORF">FisN_2Lh575</name>
</gene>
<feature type="transmembrane region" description="Helical" evidence="8">
    <location>
        <begin position="307"/>
        <end position="323"/>
    </location>
</feature>
<keyword evidence="2" id="KW-0813">Transport</keyword>
<keyword evidence="6 8" id="KW-1133">Transmembrane helix</keyword>
<protein>
    <recommendedName>
        <fullName evidence="11">Sulphur transport domain-containing protein</fullName>
    </recommendedName>
</protein>
<feature type="transmembrane region" description="Helical" evidence="8">
    <location>
        <begin position="250"/>
        <end position="272"/>
    </location>
</feature>
<evidence type="ECO:0000313" key="9">
    <source>
        <dbReference type="EMBL" id="GAX22748.1"/>
    </source>
</evidence>
<dbReference type="OrthoDB" id="46116at2759"/>
<evidence type="ECO:0000256" key="6">
    <source>
        <dbReference type="ARBA" id="ARBA00022989"/>
    </source>
</evidence>
<keyword evidence="5 8" id="KW-0812">Transmembrane</keyword>
<dbReference type="AlphaFoldDB" id="A0A1Z5K9Y4"/>
<proteinExistence type="predicted"/>
<dbReference type="InterPro" id="IPR007272">
    <property type="entry name" value="Sulf_transp_TsuA/YedE"/>
</dbReference>
<keyword evidence="7 8" id="KW-0472">Membrane</keyword>
<feature type="transmembrane region" description="Helical" evidence="8">
    <location>
        <begin position="54"/>
        <end position="73"/>
    </location>
</feature>
<evidence type="ECO:0000256" key="2">
    <source>
        <dbReference type="ARBA" id="ARBA00022448"/>
    </source>
</evidence>
<comment type="subcellular location">
    <subcellularLocation>
        <location evidence="1">Cell inner membrane</location>
        <topology evidence="1">Multi-pass membrane protein</topology>
    </subcellularLocation>
</comment>
<evidence type="ECO:0000256" key="8">
    <source>
        <dbReference type="SAM" id="Phobius"/>
    </source>
</evidence>
<dbReference type="Proteomes" id="UP000198406">
    <property type="component" value="Unassembled WGS sequence"/>
</dbReference>
<dbReference type="EMBL" id="BDSP01000189">
    <property type="protein sequence ID" value="GAX22748.1"/>
    <property type="molecule type" value="Genomic_DNA"/>
</dbReference>
<reference evidence="9 10" key="1">
    <citation type="journal article" date="2015" name="Plant Cell">
        <title>Oil accumulation by the oleaginous diatom Fistulifera solaris as revealed by the genome and transcriptome.</title>
        <authorList>
            <person name="Tanaka T."/>
            <person name="Maeda Y."/>
            <person name="Veluchamy A."/>
            <person name="Tanaka M."/>
            <person name="Abida H."/>
            <person name="Marechal E."/>
            <person name="Bowler C."/>
            <person name="Muto M."/>
            <person name="Sunaga Y."/>
            <person name="Tanaka M."/>
            <person name="Yoshino T."/>
            <person name="Taniguchi T."/>
            <person name="Fukuda Y."/>
            <person name="Nemoto M."/>
            <person name="Matsumoto M."/>
            <person name="Wong P.S."/>
            <person name="Aburatani S."/>
            <person name="Fujibuchi W."/>
        </authorList>
    </citation>
    <scope>NUCLEOTIDE SEQUENCE [LARGE SCALE GENOMIC DNA]</scope>
    <source>
        <strain evidence="9 10">JPCC DA0580</strain>
    </source>
</reference>
<evidence type="ECO:0008006" key="11">
    <source>
        <dbReference type="Google" id="ProtNLM"/>
    </source>
</evidence>
<keyword evidence="10" id="KW-1185">Reference proteome</keyword>
<keyword evidence="3" id="KW-1003">Cell membrane</keyword>
<organism evidence="9 10">
    <name type="scientific">Fistulifera solaris</name>
    <name type="common">Oleaginous diatom</name>
    <dbReference type="NCBI Taxonomy" id="1519565"/>
    <lineage>
        <taxon>Eukaryota</taxon>
        <taxon>Sar</taxon>
        <taxon>Stramenopiles</taxon>
        <taxon>Ochrophyta</taxon>
        <taxon>Bacillariophyta</taxon>
        <taxon>Bacillariophyceae</taxon>
        <taxon>Bacillariophycidae</taxon>
        <taxon>Naviculales</taxon>
        <taxon>Naviculaceae</taxon>
        <taxon>Fistulifera</taxon>
    </lineage>
</organism>
<name>A0A1Z5K9Y4_FISSO</name>
<evidence type="ECO:0000256" key="5">
    <source>
        <dbReference type="ARBA" id="ARBA00022692"/>
    </source>
</evidence>
<feature type="transmembrane region" description="Helical" evidence="8">
    <location>
        <begin position="329"/>
        <end position="355"/>
    </location>
</feature>
<dbReference type="PANTHER" id="PTHR30574">
    <property type="entry name" value="INNER MEMBRANE PROTEIN YEDE"/>
    <property type="match status" value="1"/>
</dbReference>
<feature type="transmembrane region" description="Helical" evidence="8">
    <location>
        <begin position="133"/>
        <end position="150"/>
    </location>
</feature>
<feature type="transmembrane region" description="Helical" evidence="8">
    <location>
        <begin position="211"/>
        <end position="230"/>
    </location>
</feature>
<dbReference type="InParanoid" id="A0A1Z5K9Y4"/>
<evidence type="ECO:0000256" key="4">
    <source>
        <dbReference type="ARBA" id="ARBA00022519"/>
    </source>
</evidence>
<evidence type="ECO:0000256" key="3">
    <source>
        <dbReference type="ARBA" id="ARBA00022475"/>
    </source>
</evidence>
<evidence type="ECO:0000256" key="7">
    <source>
        <dbReference type="ARBA" id="ARBA00023136"/>
    </source>
</evidence>
<comment type="caution">
    <text evidence="9">The sequence shown here is derived from an EMBL/GenBank/DDBJ whole genome shotgun (WGS) entry which is preliminary data.</text>
</comment>
<feature type="transmembrane region" description="Helical" evidence="8">
    <location>
        <begin position="93"/>
        <end position="112"/>
    </location>
</feature>
<evidence type="ECO:0000313" key="10">
    <source>
        <dbReference type="Proteomes" id="UP000198406"/>
    </source>
</evidence>
<dbReference type="Pfam" id="PF20398">
    <property type="entry name" value="DUF6691"/>
    <property type="match status" value="1"/>
</dbReference>
<dbReference type="InterPro" id="IPR046513">
    <property type="entry name" value="DUF6691"/>
</dbReference>
<dbReference type="Pfam" id="PF04143">
    <property type="entry name" value="Sulf_transp"/>
    <property type="match status" value="1"/>
</dbReference>
<sequence>MSLFTPVTGIVGGTLIGASAGTLLVLNGDIMGISGILSNSLLHPVKTLRDPKHHWRWVWIASFSLTVNIYVYFINPQRALRDDDRSLAHDVPIPSWPAHILGGLLVGIGTRIGNGCTSGHGICGISRFSLRSLVATCTFTGTAILTQFVLSPLRGWSSWTHFLRTSKTPYWHPWASALFTSAVCMAALVRPIPVPETLQDKKEQIVAQNKGLGAALSGMMFALGLSISGMTKTSKVHDFLCLSGFSNNTYDPTLMTVMASGILASLLSYQMLSDYSVTKKSLLDGPISLPRGSSFSVPTNQAIDKKLMLGAAIFGTGWGLTGICPGPGLYAAAAGVVSALVAWMPSFLLGSHLGINFADYLSKKKLL</sequence>
<dbReference type="PANTHER" id="PTHR30574:SF1">
    <property type="entry name" value="SULPHUR TRANSPORT DOMAIN-CONTAINING PROTEIN"/>
    <property type="match status" value="1"/>
</dbReference>
<accession>A0A1Z5K9Y4</accession>
<keyword evidence="4" id="KW-0997">Cell inner membrane</keyword>
<feature type="transmembrane region" description="Helical" evidence="8">
    <location>
        <begin position="170"/>
        <end position="190"/>
    </location>
</feature>
<dbReference type="GO" id="GO:0005886">
    <property type="term" value="C:plasma membrane"/>
    <property type="evidence" value="ECO:0007669"/>
    <property type="project" value="UniProtKB-SubCell"/>
</dbReference>